<feature type="transmembrane region" description="Helical" evidence="7">
    <location>
        <begin position="12"/>
        <end position="31"/>
    </location>
</feature>
<gene>
    <name evidence="8" type="ORF">LSTR_LSTR006759</name>
</gene>
<dbReference type="Pfam" id="PF26158">
    <property type="entry name" value="Claudin_TMEM179-179B"/>
    <property type="match status" value="1"/>
</dbReference>
<dbReference type="PANTHER" id="PTHR31872">
    <property type="entry name" value="TRANSMEMBRANE PROTEIN 179"/>
    <property type="match status" value="1"/>
</dbReference>
<sequence length="266" mass="28706">MALTNVLLISQIAAYVIAFILSLCITIPMSLHQDEFRGHCLLFSTGVWQETDGQFLVSWASQAYCNYTIFVGVVLLVVSVIQIYRMSVYIYKGIDSSFLSAFVDVVASIFLCGMTVIAALIVTLGFMVWCQDMTERFPSCEVAAGQSIDRLDGIDTSNFYIELGAAQFGAWASMACWVGLSVFALLKLCRYHQLENMRVSMFRERQRLINEGMSGQGGGGANGAVVGGGGGGVGGSAHDNQAHNSSVVAAGDEPSNYLSSKKVEKL</sequence>
<feature type="region of interest" description="Disordered" evidence="6">
    <location>
        <begin position="230"/>
        <end position="266"/>
    </location>
</feature>
<feature type="compositionally biased region" description="Polar residues" evidence="6">
    <location>
        <begin position="238"/>
        <end position="247"/>
    </location>
</feature>
<proteinExistence type="inferred from homology"/>
<dbReference type="FunCoup" id="A0A482XF09">
    <property type="interactions" value="151"/>
</dbReference>
<evidence type="ECO:0000313" key="8">
    <source>
        <dbReference type="EMBL" id="RZF43951.1"/>
    </source>
</evidence>
<evidence type="ECO:0000256" key="5">
    <source>
        <dbReference type="ARBA" id="ARBA00093776"/>
    </source>
</evidence>
<evidence type="ECO:0008006" key="10">
    <source>
        <dbReference type="Google" id="ProtNLM"/>
    </source>
</evidence>
<dbReference type="InParanoid" id="A0A482XF09"/>
<feature type="transmembrane region" description="Helical" evidence="7">
    <location>
        <begin position="168"/>
        <end position="188"/>
    </location>
</feature>
<feature type="transmembrane region" description="Helical" evidence="7">
    <location>
        <begin position="67"/>
        <end position="84"/>
    </location>
</feature>
<comment type="similarity">
    <text evidence="5">Belongs to the TMEM179 family.</text>
</comment>
<evidence type="ECO:0000256" key="7">
    <source>
        <dbReference type="SAM" id="Phobius"/>
    </source>
</evidence>
<keyword evidence="2 7" id="KW-0812">Transmembrane</keyword>
<dbReference type="OrthoDB" id="6423876at2759"/>
<evidence type="ECO:0000313" key="9">
    <source>
        <dbReference type="Proteomes" id="UP000291343"/>
    </source>
</evidence>
<dbReference type="Proteomes" id="UP000291343">
    <property type="component" value="Unassembled WGS sequence"/>
</dbReference>
<evidence type="ECO:0000256" key="2">
    <source>
        <dbReference type="ARBA" id="ARBA00022692"/>
    </source>
</evidence>
<keyword evidence="3 7" id="KW-1133">Transmembrane helix</keyword>
<accession>A0A482XF09</accession>
<feature type="transmembrane region" description="Helical" evidence="7">
    <location>
        <begin position="105"/>
        <end position="129"/>
    </location>
</feature>
<evidence type="ECO:0000256" key="4">
    <source>
        <dbReference type="ARBA" id="ARBA00023136"/>
    </source>
</evidence>
<protein>
    <recommendedName>
        <fullName evidence="10">Transmembrane protein 179</fullName>
    </recommendedName>
</protein>
<dbReference type="InterPro" id="IPR029673">
    <property type="entry name" value="TMEM179"/>
</dbReference>
<evidence type="ECO:0000256" key="3">
    <source>
        <dbReference type="ARBA" id="ARBA00022989"/>
    </source>
</evidence>
<organism evidence="8 9">
    <name type="scientific">Laodelphax striatellus</name>
    <name type="common">Small brown planthopper</name>
    <name type="synonym">Delphax striatella</name>
    <dbReference type="NCBI Taxonomy" id="195883"/>
    <lineage>
        <taxon>Eukaryota</taxon>
        <taxon>Metazoa</taxon>
        <taxon>Ecdysozoa</taxon>
        <taxon>Arthropoda</taxon>
        <taxon>Hexapoda</taxon>
        <taxon>Insecta</taxon>
        <taxon>Pterygota</taxon>
        <taxon>Neoptera</taxon>
        <taxon>Paraneoptera</taxon>
        <taxon>Hemiptera</taxon>
        <taxon>Auchenorrhyncha</taxon>
        <taxon>Fulgoroidea</taxon>
        <taxon>Delphacidae</taxon>
        <taxon>Criomorphinae</taxon>
        <taxon>Laodelphax</taxon>
    </lineage>
</organism>
<name>A0A482XF09_LAOST</name>
<reference evidence="8 9" key="1">
    <citation type="journal article" date="2017" name="Gigascience">
        <title>Genome sequence of the small brown planthopper, Laodelphax striatellus.</title>
        <authorList>
            <person name="Zhu J."/>
            <person name="Jiang F."/>
            <person name="Wang X."/>
            <person name="Yang P."/>
            <person name="Bao Y."/>
            <person name="Zhao W."/>
            <person name="Wang W."/>
            <person name="Lu H."/>
            <person name="Wang Q."/>
            <person name="Cui N."/>
            <person name="Li J."/>
            <person name="Chen X."/>
            <person name="Luo L."/>
            <person name="Yu J."/>
            <person name="Kang L."/>
            <person name="Cui F."/>
        </authorList>
    </citation>
    <scope>NUCLEOTIDE SEQUENCE [LARGE SCALE GENOMIC DNA]</scope>
    <source>
        <strain evidence="8">Lst14</strain>
    </source>
</reference>
<dbReference type="PANTHER" id="PTHR31872:SF4">
    <property type="entry name" value="TRANSMEMBRANE PROTEIN 179"/>
    <property type="match status" value="1"/>
</dbReference>
<keyword evidence="4 7" id="KW-0472">Membrane</keyword>
<keyword evidence="9" id="KW-1185">Reference proteome</keyword>
<dbReference type="AlphaFoldDB" id="A0A482XF09"/>
<dbReference type="InterPro" id="IPR059010">
    <property type="entry name" value="TMEM179-179B"/>
</dbReference>
<comment type="caution">
    <text evidence="8">The sequence shown here is derived from an EMBL/GenBank/DDBJ whole genome shotgun (WGS) entry which is preliminary data.</text>
</comment>
<dbReference type="EMBL" id="QKKF02011937">
    <property type="protein sequence ID" value="RZF43951.1"/>
    <property type="molecule type" value="Genomic_DNA"/>
</dbReference>
<comment type="subcellular location">
    <subcellularLocation>
        <location evidence="1">Membrane</location>
        <topology evidence="1">Multi-pass membrane protein</topology>
    </subcellularLocation>
</comment>
<evidence type="ECO:0000256" key="1">
    <source>
        <dbReference type="ARBA" id="ARBA00004141"/>
    </source>
</evidence>
<evidence type="ECO:0000256" key="6">
    <source>
        <dbReference type="SAM" id="MobiDB-lite"/>
    </source>
</evidence>